<dbReference type="GO" id="GO:0008168">
    <property type="term" value="F:methyltransferase activity"/>
    <property type="evidence" value="ECO:0007669"/>
    <property type="project" value="InterPro"/>
</dbReference>
<dbReference type="Proteomes" id="UP000701801">
    <property type="component" value="Unassembled WGS sequence"/>
</dbReference>
<dbReference type="InterPro" id="IPR009057">
    <property type="entry name" value="Homeodomain-like_sf"/>
</dbReference>
<dbReference type="Gene3D" id="1.10.10.60">
    <property type="entry name" value="Homeodomain-like"/>
    <property type="match status" value="1"/>
</dbReference>
<keyword evidence="1" id="KW-0010">Activator</keyword>
<dbReference type="InterPro" id="IPR035451">
    <property type="entry name" value="Ada-like_dom_sf"/>
</dbReference>
<dbReference type="GO" id="GO:0006281">
    <property type="term" value="P:DNA repair"/>
    <property type="evidence" value="ECO:0007669"/>
    <property type="project" value="InterPro"/>
</dbReference>
<protein>
    <recommendedName>
        <fullName evidence="2">Ada DNA repair metal-binding domain-containing protein</fullName>
    </recommendedName>
</protein>
<reference evidence="3" key="1">
    <citation type="submission" date="2021-07" db="EMBL/GenBank/DDBJ databases">
        <authorList>
            <person name="Durling M."/>
        </authorList>
    </citation>
    <scope>NUCLEOTIDE SEQUENCE</scope>
</reference>
<name>A0A9N9LLU6_9HELO</name>
<gene>
    <name evidence="3" type="ORF">HYALB_00000487</name>
</gene>
<dbReference type="GO" id="GO:0006355">
    <property type="term" value="P:regulation of DNA-templated transcription"/>
    <property type="evidence" value="ECO:0007669"/>
    <property type="project" value="InterPro"/>
</dbReference>
<evidence type="ECO:0000259" key="2">
    <source>
        <dbReference type="Pfam" id="PF02805"/>
    </source>
</evidence>
<feature type="domain" description="Ada DNA repair metal-binding" evidence="2">
    <location>
        <begin position="9"/>
        <end position="73"/>
    </location>
</feature>
<keyword evidence="4" id="KW-1185">Reference proteome</keyword>
<dbReference type="InterPro" id="IPR004026">
    <property type="entry name" value="Ada_DNA_repair_Zn-bd"/>
</dbReference>
<dbReference type="EMBL" id="CAJVRM010000116">
    <property type="protein sequence ID" value="CAG8974872.1"/>
    <property type="molecule type" value="Genomic_DNA"/>
</dbReference>
<dbReference type="GO" id="GO:0003677">
    <property type="term" value="F:DNA binding"/>
    <property type="evidence" value="ECO:0007669"/>
    <property type="project" value="InterPro"/>
</dbReference>
<organism evidence="3 4">
    <name type="scientific">Hymenoscyphus albidus</name>
    <dbReference type="NCBI Taxonomy" id="595503"/>
    <lineage>
        <taxon>Eukaryota</taxon>
        <taxon>Fungi</taxon>
        <taxon>Dikarya</taxon>
        <taxon>Ascomycota</taxon>
        <taxon>Pezizomycotina</taxon>
        <taxon>Leotiomycetes</taxon>
        <taxon>Helotiales</taxon>
        <taxon>Helotiaceae</taxon>
        <taxon>Hymenoscyphus</taxon>
    </lineage>
</organism>
<evidence type="ECO:0000313" key="4">
    <source>
        <dbReference type="Proteomes" id="UP000701801"/>
    </source>
</evidence>
<sequence length="231" mass="25724">MPHFSSPTSRWSALQSRNPLAASSFIYAVTTTKIYCRPTCPSRLARKANVKFYDSADEAEAAGYRACKRCRPELKEINGDPQKVFVDRACELIRNEGDGEKWGVKGMAKDVRLTESHFCWVFKKVVGLTVGEYRSSLGRGIENQVDESADGGGQLSNIDLGSFQSLDFLWELGDGGEGPAASSIDHGGLFEFFEPRFLEYGSDILEVLTWSIRWMKAYALTTSNFGSILYQ</sequence>
<dbReference type="SUPFAM" id="SSF46689">
    <property type="entry name" value="Homeodomain-like"/>
    <property type="match status" value="1"/>
</dbReference>
<dbReference type="OrthoDB" id="2447880at2759"/>
<dbReference type="SUPFAM" id="SSF57884">
    <property type="entry name" value="Ada DNA repair protein, N-terminal domain (N-Ada 10)"/>
    <property type="match status" value="1"/>
</dbReference>
<dbReference type="Pfam" id="PF02805">
    <property type="entry name" value="Ada_Zn_binding"/>
    <property type="match status" value="1"/>
</dbReference>
<evidence type="ECO:0000256" key="1">
    <source>
        <dbReference type="ARBA" id="ARBA00023159"/>
    </source>
</evidence>
<accession>A0A9N9LLU6</accession>
<comment type="caution">
    <text evidence="3">The sequence shown here is derived from an EMBL/GenBank/DDBJ whole genome shotgun (WGS) entry which is preliminary data.</text>
</comment>
<dbReference type="AlphaFoldDB" id="A0A9N9LLU6"/>
<proteinExistence type="predicted"/>
<evidence type="ECO:0000313" key="3">
    <source>
        <dbReference type="EMBL" id="CAG8974872.1"/>
    </source>
</evidence>
<dbReference type="GO" id="GO:0008270">
    <property type="term" value="F:zinc ion binding"/>
    <property type="evidence" value="ECO:0007669"/>
    <property type="project" value="InterPro"/>
</dbReference>
<dbReference type="Gene3D" id="3.40.10.10">
    <property type="entry name" value="DNA Methylphosphotriester Repair Domain"/>
    <property type="match status" value="1"/>
</dbReference>